<dbReference type="PANTHER" id="PTHR33434:SF3">
    <property type="entry name" value="DEGV DOMAIN-CONTAINING PROTEIN YITS"/>
    <property type="match status" value="1"/>
</dbReference>
<protein>
    <submittedName>
        <fullName evidence="3">DegV family protein</fullName>
    </submittedName>
</protein>
<dbReference type="GO" id="GO:0008289">
    <property type="term" value="F:lipid binding"/>
    <property type="evidence" value="ECO:0007669"/>
    <property type="project" value="UniProtKB-KW"/>
</dbReference>
<dbReference type="Gene3D" id="2.20.28.50">
    <property type="entry name" value="degv family protein"/>
    <property type="match status" value="1"/>
</dbReference>
<accession>A0A7G9B2B8</accession>
<name>A0A7G9B2B8_9FIRM</name>
<dbReference type="InterPro" id="IPR003797">
    <property type="entry name" value="DegV"/>
</dbReference>
<dbReference type="AlphaFoldDB" id="A0A7G9B2B8"/>
<sequence>MDNTYQIITDATADLDPQTAAAPELKVIPMPVTMEGRTFHHYCDFREMPAKEFYDHLRRGSMPQTAQINILTYLRAFIPPLKAGKDVVYLCFSSGLSGTIQSAHMVMAVLREKFPQRKIVCIDTLAASVGQGFFVYQALQRQREGDSFQQLCGWAEERKLQVAHWFTVEDLNHLHRGGRLSKTAAVAGTMLQIKPILTLDREGHLQVAGKVRGTVKAYQSMIARMKETCTDFTCAYIGHCDAPVSAEKLAQMARDAGIQTTLIAPIGPVIGSHVGAGMTALVYWDTGR</sequence>
<dbReference type="RefSeq" id="WP_187332290.1">
    <property type="nucleotide sequence ID" value="NZ_CP060490.1"/>
</dbReference>
<dbReference type="KEGG" id="ohi:H8790_09490"/>
<dbReference type="InterPro" id="IPR043168">
    <property type="entry name" value="DegV_C"/>
</dbReference>
<comment type="function">
    <text evidence="1">May bind long-chain fatty acids, such as palmitate, and may play a role in lipid transport or fatty acid metabolism.</text>
</comment>
<evidence type="ECO:0000256" key="1">
    <source>
        <dbReference type="ARBA" id="ARBA00003238"/>
    </source>
</evidence>
<dbReference type="PANTHER" id="PTHR33434">
    <property type="entry name" value="DEGV DOMAIN-CONTAINING PROTEIN DR_1986-RELATED"/>
    <property type="match status" value="1"/>
</dbReference>
<gene>
    <name evidence="3" type="ORF">H8790_09490</name>
</gene>
<dbReference type="NCBIfam" id="TIGR00762">
    <property type="entry name" value="DegV"/>
    <property type="match status" value="1"/>
</dbReference>
<evidence type="ECO:0000313" key="4">
    <source>
        <dbReference type="Proteomes" id="UP000515960"/>
    </source>
</evidence>
<dbReference type="EMBL" id="CP060490">
    <property type="protein sequence ID" value="QNL43699.1"/>
    <property type="molecule type" value="Genomic_DNA"/>
</dbReference>
<dbReference type="PROSITE" id="PS51482">
    <property type="entry name" value="DEGV"/>
    <property type="match status" value="1"/>
</dbReference>
<proteinExistence type="predicted"/>
<dbReference type="Pfam" id="PF02645">
    <property type="entry name" value="DegV"/>
    <property type="match status" value="1"/>
</dbReference>
<keyword evidence="2" id="KW-0446">Lipid-binding</keyword>
<reference evidence="3 4" key="1">
    <citation type="submission" date="2020-08" db="EMBL/GenBank/DDBJ databases">
        <authorList>
            <person name="Liu C."/>
            <person name="Sun Q."/>
        </authorList>
    </citation>
    <scope>NUCLEOTIDE SEQUENCE [LARGE SCALE GENOMIC DNA]</scope>
    <source>
        <strain evidence="3 4">NSJ-62</strain>
    </source>
</reference>
<dbReference type="Proteomes" id="UP000515960">
    <property type="component" value="Chromosome"/>
</dbReference>
<keyword evidence="4" id="KW-1185">Reference proteome</keyword>
<evidence type="ECO:0000313" key="3">
    <source>
        <dbReference type="EMBL" id="QNL43699.1"/>
    </source>
</evidence>
<dbReference type="Gene3D" id="3.40.50.10440">
    <property type="entry name" value="Dihydroxyacetone kinase, domain 1"/>
    <property type="match status" value="1"/>
</dbReference>
<dbReference type="SUPFAM" id="SSF82549">
    <property type="entry name" value="DAK1/DegV-like"/>
    <property type="match status" value="1"/>
</dbReference>
<dbReference type="InterPro" id="IPR050270">
    <property type="entry name" value="DegV_domain_contain"/>
</dbReference>
<dbReference type="Gene3D" id="3.30.1180.10">
    <property type="match status" value="1"/>
</dbReference>
<evidence type="ECO:0000256" key="2">
    <source>
        <dbReference type="ARBA" id="ARBA00023121"/>
    </source>
</evidence>
<organism evidence="3 4">
    <name type="scientific">Oscillibacter hominis</name>
    <dbReference type="NCBI Taxonomy" id="2763056"/>
    <lineage>
        <taxon>Bacteria</taxon>
        <taxon>Bacillati</taxon>
        <taxon>Bacillota</taxon>
        <taxon>Clostridia</taxon>
        <taxon>Eubacteriales</taxon>
        <taxon>Oscillospiraceae</taxon>
        <taxon>Oscillibacter</taxon>
    </lineage>
</organism>